<dbReference type="EMBL" id="AFRZ01000001">
    <property type="protein sequence ID" value="EHP30369.1"/>
    <property type="molecule type" value="Genomic_DNA"/>
</dbReference>
<dbReference type="Gene3D" id="1.25.40.10">
    <property type="entry name" value="Tetratricopeptide repeat domain"/>
    <property type="match status" value="2"/>
</dbReference>
<evidence type="ECO:0000256" key="2">
    <source>
        <dbReference type="SAM" id="Phobius"/>
    </source>
</evidence>
<keyword evidence="2" id="KW-1133">Transmembrane helix</keyword>
<name>B6BIL4_SULGG</name>
<evidence type="ECO:0000313" key="4">
    <source>
        <dbReference type="Proteomes" id="UP000006431"/>
    </source>
</evidence>
<dbReference type="Pfam" id="PF13432">
    <property type="entry name" value="TPR_16"/>
    <property type="match status" value="1"/>
</dbReference>
<dbReference type="InterPro" id="IPR011990">
    <property type="entry name" value="TPR-like_helical_dom_sf"/>
</dbReference>
<keyword evidence="4" id="KW-1185">Reference proteome</keyword>
<dbReference type="OrthoDB" id="5346105at2"/>
<feature type="repeat" description="TPR" evidence="1">
    <location>
        <begin position="124"/>
        <end position="157"/>
    </location>
</feature>
<dbReference type="Proteomes" id="UP000006431">
    <property type="component" value="Unassembled WGS sequence"/>
</dbReference>
<protein>
    <submittedName>
        <fullName evidence="3">Protein containing Tetratricopeptide repeat (TPR) domain</fullName>
    </submittedName>
</protein>
<evidence type="ECO:0000256" key="1">
    <source>
        <dbReference type="PROSITE-ProRule" id="PRU00339"/>
    </source>
</evidence>
<keyword evidence="2" id="KW-0812">Transmembrane</keyword>
<keyword evidence="2" id="KW-0472">Membrane</keyword>
<dbReference type="AlphaFoldDB" id="B6BIL4"/>
<dbReference type="SUPFAM" id="SSF48452">
    <property type="entry name" value="TPR-like"/>
    <property type="match status" value="2"/>
</dbReference>
<dbReference type="InterPro" id="IPR019734">
    <property type="entry name" value="TPR_rpt"/>
</dbReference>
<accession>H1FVY7</accession>
<feature type="transmembrane region" description="Helical" evidence="2">
    <location>
        <begin position="39"/>
        <end position="61"/>
    </location>
</feature>
<gene>
    <name evidence="3" type="ORF">SMGD1_1846</name>
</gene>
<dbReference type="SMART" id="SM00028">
    <property type="entry name" value="TPR"/>
    <property type="match status" value="3"/>
</dbReference>
<keyword evidence="1" id="KW-0802">TPR repeat</keyword>
<dbReference type="PROSITE" id="PS50005">
    <property type="entry name" value="TPR"/>
    <property type="match status" value="1"/>
</dbReference>
<accession>B6BIL4</accession>
<evidence type="ECO:0000313" key="3">
    <source>
        <dbReference type="EMBL" id="EHP30369.1"/>
    </source>
</evidence>
<dbReference type="RefSeq" id="WP_008335248.1">
    <property type="nucleotide sequence ID" value="NZ_AFRZ01000001.1"/>
</dbReference>
<dbReference type="PATRIC" id="fig|929558.5.peg.1841"/>
<dbReference type="HOGENOM" id="CLU_354486_0_0_7"/>
<proteinExistence type="predicted"/>
<organism evidence="3 4">
    <name type="scientific">Sulfurimonas gotlandica (strain DSM 19862 / JCM 16533 / GD1)</name>
    <dbReference type="NCBI Taxonomy" id="929558"/>
    <lineage>
        <taxon>Bacteria</taxon>
        <taxon>Pseudomonadati</taxon>
        <taxon>Campylobacterota</taxon>
        <taxon>Epsilonproteobacteria</taxon>
        <taxon>Campylobacterales</taxon>
        <taxon>Sulfurimonadaceae</taxon>
        <taxon>Sulfurimonas</taxon>
    </lineage>
</organism>
<dbReference type="eggNOG" id="COG0457">
    <property type="taxonomic scope" value="Bacteria"/>
</dbReference>
<dbReference type="STRING" id="929558.SMGD1_1846"/>
<sequence>MAEELEDIIIIEESDAAGSYAPHESESILDDDSSKKKKIIIFGLVAFLLVLIIIIVLFFILKTPDAKNTSSLDFIETKLEQNTTQPIQPSKLENMIAKANYLYSTGSKDEALFLYEKIAVYSEAISVYNLGVAQLKDGTYDLALQTFKKAIVNDEKRCVSAINAAVCSLHLKDEKNFRYYIDLAYAYLAREKDSPLYSYYYTLINYYNNNYLEALSSLENPTSKEYPVTQKHLRAKINALYSNDYKAIEAMEEHFEVADSFSIALLYARVGDLTLAQKHLAQAIVKNIEPVKSAVAQALINLKAGRVATASKQIKNVTDMFPEEVYKPYPVKVELKESLFDSLKAQLRYRDKIIHARMFNYQKIFYFSPYKVFNADQTISSIQKGNANIYIDNLASAKEYLTKSASTSNVNQGIVKAIQKALSFKLRESNTDLQELVKLQPKHSILHYNLALTYAQMGNISKAQKHFLLSYHLDAKNYLSGIFAIMTSQLIDKDSTKLATIVKDSISLEDPSEKIDLYKTLLFISDNNIISTADWLDKDYKQKPLYLALDTIIALGLNDINAAKKASHKLTILLPNEILPHMMYIDSYFSDLKPKEYAKEVLNYLKLQNFDFNDLYYGPYITRYLYIQQNLITGKLFFLRKQLREVLETTKRNTHEITSALALASLYDKAYEESYTLYNNLIDDLKVRDAYTLFLGAVASTAADHHANAIALLELSKMKDGSFLESRYALGLLYLEVKNNQGAGIQFARIGDNGFSSEYFNFDIDLDKLLFEKEQAVK</sequence>
<comment type="caution">
    <text evidence="3">The sequence shown here is derived from an EMBL/GenBank/DDBJ whole genome shotgun (WGS) entry which is preliminary data.</text>
</comment>
<reference evidence="3 4" key="1">
    <citation type="journal article" date="2012" name="Proc. Natl. Acad. Sci. U.S.A.">
        <title>Genome and physiology of a model Epsilonproteobacterium responsible for sulfide detoxification in marine oxygen depletion zones.</title>
        <authorList>
            <person name="Grote J."/>
            <person name="Schott T."/>
            <person name="Bruckner C.G."/>
            <person name="Glockner F.O."/>
            <person name="Jost G."/>
            <person name="Teeling H."/>
            <person name="Labrenz M."/>
            <person name="Jurgens K."/>
        </authorList>
    </citation>
    <scope>NUCLEOTIDE SEQUENCE [LARGE SCALE GENOMIC DNA]</scope>
    <source>
        <strain evidence="3 4">GD1</strain>
    </source>
</reference>